<keyword evidence="1" id="KW-0732">Signal</keyword>
<keyword evidence="3" id="KW-1185">Reference proteome</keyword>
<dbReference type="EMBL" id="JBHTHX010000063">
    <property type="protein sequence ID" value="MFD0883696.1"/>
    <property type="molecule type" value="Genomic_DNA"/>
</dbReference>
<sequence>MKKIFLVAPATMTMSPAMTTSASAAGYWPDLAPALSSNKSVDIYQDCVVQNEKTSAYKCTPTF</sequence>
<feature type="chain" id="PRO_5046164982" evidence="1">
    <location>
        <begin position="25"/>
        <end position="63"/>
    </location>
</feature>
<accession>A0ABW3DK10</accession>
<protein>
    <submittedName>
        <fullName evidence="2">Uncharacterized protein</fullName>
    </submittedName>
</protein>
<feature type="signal peptide" evidence="1">
    <location>
        <begin position="1"/>
        <end position="24"/>
    </location>
</feature>
<evidence type="ECO:0000256" key="1">
    <source>
        <dbReference type="SAM" id="SignalP"/>
    </source>
</evidence>
<comment type="caution">
    <text evidence="2">The sequence shown here is derived from an EMBL/GenBank/DDBJ whole genome shotgun (WGS) entry which is preliminary data.</text>
</comment>
<organism evidence="2 3">
    <name type="scientific">Streptosporangium algeriense</name>
    <dbReference type="NCBI Taxonomy" id="1682748"/>
    <lineage>
        <taxon>Bacteria</taxon>
        <taxon>Bacillati</taxon>
        <taxon>Actinomycetota</taxon>
        <taxon>Actinomycetes</taxon>
        <taxon>Streptosporangiales</taxon>
        <taxon>Streptosporangiaceae</taxon>
        <taxon>Streptosporangium</taxon>
    </lineage>
</organism>
<name>A0ABW3DK10_9ACTN</name>
<dbReference type="Proteomes" id="UP001597024">
    <property type="component" value="Unassembled WGS sequence"/>
</dbReference>
<gene>
    <name evidence="2" type="ORF">ACFQ08_03885</name>
</gene>
<reference evidence="3" key="1">
    <citation type="journal article" date="2019" name="Int. J. Syst. Evol. Microbiol.">
        <title>The Global Catalogue of Microorganisms (GCM) 10K type strain sequencing project: providing services to taxonomists for standard genome sequencing and annotation.</title>
        <authorList>
            <consortium name="The Broad Institute Genomics Platform"/>
            <consortium name="The Broad Institute Genome Sequencing Center for Infectious Disease"/>
            <person name="Wu L."/>
            <person name="Ma J."/>
        </authorList>
    </citation>
    <scope>NUCLEOTIDE SEQUENCE [LARGE SCALE GENOMIC DNA]</scope>
    <source>
        <strain evidence="3">CCUG 62974</strain>
    </source>
</reference>
<evidence type="ECO:0000313" key="2">
    <source>
        <dbReference type="EMBL" id="MFD0883696.1"/>
    </source>
</evidence>
<evidence type="ECO:0000313" key="3">
    <source>
        <dbReference type="Proteomes" id="UP001597024"/>
    </source>
</evidence>
<proteinExistence type="predicted"/>